<gene>
    <name evidence="1" type="ORF">MLD38_018684</name>
</gene>
<reference evidence="2" key="1">
    <citation type="journal article" date="2023" name="Front. Plant Sci.">
        <title>Chromosomal-level genome assembly of Melastoma candidum provides insights into trichome evolution.</title>
        <authorList>
            <person name="Zhong Y."/>
            <person name="Wu W."/>
            <person name="Sun C."/>
            <person name="Zou P."/>
            <person name="Liu Y."/>
            <person name="Dai S."/>
            <person name="Zhou R."/>
        </authorList>
    </citation>
    <scope>NUCLEOTIDE SEQUENCE [LARGE SCALE GENOMIC DNA]</scope>
</reference>
<keyword evidence="2" id="KW-1185">Reference proteome</keyword>
<sequence>MARFHCFLVSLALLMAGDIVSGSDNDYLSRICNGETFPSQWHEKYYPETLVQKIVDNTPDADGYEYYTTDKYYSVDFFGHGVCIEGMPREDCSACLKAARDNLWSNCTKWSVGAQIQLQGCRIRYEKYHFNNDG</sequence>
<comment type="caution">
    <text evidence="1">The sequence shown here is derived from an EMBL/GenBank/DDBJ whole genome shotgun (WGS) entry which is preliminary data.</text>
</comment>
<evidence type="ECO:0000313" key="2">
    <source>
        <dbReference type="Proteomes" id="UP001057402"/>
    </source>
</evidence>
<name>A0ACB9QTS0_9MYRT</name>
<dbReference type="Proteomes" id="UP001057402">
    <property type="component" value="Chromosome 5"/>
</dbReference>
<evidence type="ECO:0000313" key="1">
    <source>
        <dbReference type="EMBL" id="KAI4370321.1"/>
    </source>
</evidence>
<protein>
    <submittedName>
        <fullName evidence="1">Uncharacterized protein</fullName>
    </submittedName>
</protein>
<dbReference type="EMBL" id="CM042884">
    <property type="protein sequence ID" value="KAI4370321.1"/>
    <property type="molecule type" value="Genomic_DNA"/>
</dbReference>
<proteinExistence type="predicted"/>
<organism evidence="1 2">
    <name type="scientific">Melastoma candidum</name>
    <dbReference type="NCBI Taxonomy" id="119954"/>
    <lineage>
        <taxon>Eukaryota</taxon>
        <taxon>Viridiplantae</taxon>
        <taxon>Streptophyta</taxon>
        <taxon>Embryophyta</taxon>
        <taxon>Tracheophyta</taxon>
        <taxon>Spermatophyta</taxon>
        <taxon>Magnoliopsida</taxon>
        <taxon>eudicotyledons</taxon>
        <taxon>Gunneridae</taxon>
        <taxon>Pentapetalae</taxon>
        <taxon>rosids</taxon>
        <taxon>malvids</taxon>
        <taxon>Myrtales</taxon>
        <taxon>Melastomataceae</taxon>
        <taxon>Melastomatoideae</taxon>
        <taxon>Melastomateae</taxon>
        <taxon>Melastoma</taxon>
    </lineage>
</organism>
<accession>A0ACB9QTS0</accession>